<dbReference type="EMBL" id="JBCEZU010000089">
    <property type="protein sequence ID" value="KAK9531626.1"/>
    <property type="molecule type" value="Genomic_DNA"/>
</dbReference>
<accession>A0AAW1FAQ8</accession>
<organism evidence="2 3">
    <name type="scientific">Zoarces viviparus</name>
    <name type="common">Viviparous eelpout</name>
    <name type="synonym">Blennius viviparus</name>
    <dbReference type="NCBI Taxonomy" id="48416"/>
    <lineage>
        <taxon>Eukaryota</taxon>
        <taxon>Metazoa</taxon>
        <taxon>Chordata</taxon>
        <taxon>Craniata</taxon>
        <taxon>Vertebrata</taxon>
        <taxon>Euteleostomi</taxon>
        <taxon>Actinopterygii</taxon>
        <taxon>Neopterygii</taxon>
        <taxon>Teleostei</taxon>
        <taxon>Neoteleostei</taxon>
        <taxon>Acanthomorphata</taxon>
        <taxon>Eupercaria</taxon>
        <taxon>Perciformes</taxon>
        <taxon>Cottioidei</taxon>
        <taxon>Zoarcales</taxon>
        <taxon>Zoarcidae</taxon>
        <taxon>Zoarcinae</taxon>
        <taxon>Zoarces</taxon>
    </lineage>
</organism>
<proteinExistence type="predicted"/>
<sequence>MCWPPSALLLVACICLEQVPDPIRLQHSQHRYGWEALGCSYSPPSFPGVPICVPPHILCHMAPVPRRVWSILRPATYTPACHPTLCLLLSHNEMKNSCTHNPLL</sequence>
<dbReference type="Proteomes" id="UP001488805">
    <property type="component" value="Unassembled WGS sequence"/>
</dbReference>
<evidence type="ECO:0000313" key="2">
    <source>
        <dbReference type="EMBL" id="KAK9531626.1"/>
    </source>
</evidence>
<gene>
    <name evidence="2" type="ORF">VZT92_011040</name>
</gene>
<reference evidence="2 3" key="1">
    <citation type="journal article" date="2024" name="Genome Biol. Evol.">
        <title>Chromosome-level genome assembly of the viviparous eelpout Zoarces viviparus.</title>
        <authorList>
            <person name="Fuhrmann N."/>
            <person name="Brasseur M.V."/>
            <person name="Bakowski C.E."/>
            <person name="Podsiadlowski L."/>
            <person name="Prost S."/>
            <person name="Krehenwinkel H."/>
            <person name="Mayer C."/>
        </authorList>
    </citation>
    <scope>NUCLEOTIDE SEQUENCE [LARGE SCALE GENOMIC DNA]</scope>
    <source>
        <strain evidence="2">NO-MEL_2022_Ind0_liver</strain>
    </source>
</reference>
<evidence type="ECO:0008006" key="4">
    <source>
        <dbReference type="Google" id="ProtNLM"/>
    </source>
</evidence>
<feature type="chain" id="PRO_5043799815" description="Secreted protein" evidence="1">
    <location>
        <begin position="19"/>
        <end position="104"/>
    </location>
</feature>
<evidence type="ECO:0000313" key="3">
    <source>
        <dbReference type="Proteomes" id="UP001488805"/>
    </source>
</evidence>
<evidence type="ECO:0000256" key="1">
    <source>
        <dbReference type="SAM" id="SignalP"/>
    </source>
</evidence>
<name>A0AAW1FAQ8_ZOAVI</name>
<dbReference type="AlphaFoldDB" id="A0AAW1FAQ8"/>
<keyword evidence="3" id="KW-1185">Reference proteome</keyword>
<protein>
    <recommendedName>
        <fullName evidence="4">Secreted protein</fullName>
    </recommendedName>
</protein>
<comment type="caution">
    <text evidence="2">The sequence shown here is derived from an EMBL/GenBank/DDBJ whole genome shotgun (WGS) entry which is preliminary data.</text>
</comment>
<feature type="signal peptide" evidence="1">
    <location>
        <begin position="1"/>
        <end position="18"/>
    </location>
</feature>
<keyword evidence="1" id="KW-0732">Signal</keyword>